<feature type="compositionally biased region" description="Pro residues" evidence="3">
    <location>
        <begin position="321"/>
        <end position="330"/>
    </location>
</feature>
<gene>
    <name evidence="5" type="ORF">KSX_85890</name>
</gene>
<feature type="region of interest" description="Disordered" evidence="3">
    <location>
        <begin position="320"/>
        <end position="348"/>
    </location>
</feature>
<dbReference type="EMBL" id="BNJF01000008">
    <property type="protein sequence ID" value="GHO50426.1"/>
    <property type="molecule type" value="Genomic_DNA"/>
</dbReference>
<proteinExistence type="predicted"/>
<dbReference type="GO" id="GO:0016787">
    <property type="term" value="F:hydrolase activity"/>
    <property type="evidence" value="ECO:0007669"/>
    <property type="project" value="UniProtKB-KW"/>
</dbReference>
<evidence type="ECO:0000256" key="1">
    <source>
        <dbReference type="ARBA" id="ARBA00004370"/>
    </source>
</evidence>
<protein>
    <submittedName>
        <fullName evidence="5">Serine hydrolase</fullName>
    </submittedName>
</protein>
<dbReference type="InterPro" id="IPR006311">
    <property type="entry name" value="TAT_signal"/>
</dbReference>
<dbReference type="PROSITE" id="PS51318">
    <property type="entry name" value="TAT"/>
    <property type="match status" value="1"/>
</dbReference>
<evidence type="ECO:0000259" key="4">
    <source>
        <dbReference type="Pfam" id="PF00144"/>
    </source>
</evidence>
<dbReference type="AlphaFoldDB" id="A0A8J3MXW7"/>
<keyword evidence="5" id="KW-0378">Hydrolase</keyword>
<evidence type="ECO:0000313" key="5">
    <source>
        <dbReference type="EMBL" id="GHO50426.1"/>
    </source>
</evidence>
<evidence type="ECO:0000256" key="2">
    <source>
        <dbReference type="ARBA" id="ARBA00023136"/>
    </source>
</evidence>
<dbReference type="Gene3D" id="3.40.710.10">
    <property type="entry name" value="DD-peptidase/beta-lactamase superfamily"/>
    <property type="match status" value="1"/>
</dbReference>
<dbReference type="SUPFAM" id="SSF56601">
    <property type="entry name" value="beta-lactamase/transpeptidase-like"/>
    <property type="match status" value="1"/>
</dbReference>
<dbReference type="GO" id="GO:0016020">
    <property type="term" value="C:membrane"/>
    <property type="evidence" value="ECO:0007669"/>
    <property type="project" value="UniProtKB-SubCell"/>
</dbReference>
<organism evidence="5 6">
    <name type="scientific">Ktedonospora formicarum</name>
    <dbReference type="NCBI Taxonomy" id="2778364"/>
    <lineage>
        <taxon>Bacteria</taxon>
        <taxon>Bacillati</taxon>
        <taxon>Chloroflexota</taxon>
        <taxon>Ktedonobacteria</taxon>
        <taxon>Ktedonobacterales</taxon>
        <taxon>Ktedonobacteraceae</taxon>
        <taxon>Ktedonospora</taxon>
    </lineage>
</organism>
<dbReference type="PANTHER" id="PTHR46825:SF11">
    <property type="entry name" value="PENICILLIN-BINDING PROTEIN 4"/>
    <property type="match status" value="1"/>
</dbReference>
<dbReference type="RefSeq" id="WP_220199444.1">
    <property type="nucleotide sequence ID" value="NZ_BNJF01000008.1"/>
</dbReference>
<comment type="subcellular location">
    <subcellularLocation>
        <location evidence="1">Membrane</location>
    </subcellularLocation>
</comment>
<dbReference type="InterPro" id="IPR012338">
    <property type="entry name" value="Beta-lactam/transpept-like"/>
</dbReference>
<keyword evidence="2" id="KW-0472">Membrane</keyword>
<keyword evidence="6" id="KW-1185">Reference proteome</keyword>
<reference evidence="5" key="1">
    <citation type="submission" date="2020-10" db="EMBL/GenBank/DDBJ databases">
        <title>Taxonomic study of unclassified bacteria belonging to the class Ktedonobacteria.</title>
        <authorList>
            <person name="Yabe S."/>
            <person name="Wang C.M."/>
            <person name="Zheng Y."/>
            <person name="Sakai Y."/>
            <person name="Cavaletti L."/>
            <person name="Monciardini P."/>
            <person name="Donadio S."/>
        </authorList>
    </citation>
    <scope>NUCLEOTIDE SEQUENCE</scope>
    <source>
        <strain evidence="5">SOSP1-1</strain>
    </source>
</reference>
<comment type="caution">
    <text evidence="5">The sequence shown here is derived from an EMBL/GenBank/DDBJ whole genome shotgun (WGS) entry which is preliminary data.</text>
</comment>
<accession>A0A8J3MXW7</accession>
<dbReference type="InterPro" id="IPR001466">
    <property type="entry name" value="Beta-lactam-related"/>
</dbReference>
<dbReference type="Pfam" id="PF00144">
    <property type="entry name" value="Beta-lactamase"/>
    <property type="match status" value="1"/>
</dbReference>
<dbReference type="PANTHER" id="PTHR46825">
    <property type="entry name" value="D-ALANYL-D-ALANINE-CARBOXYPEPTIDASE/ENDOPEPTIDASE AMPH"/>
    <property type="match status" value="1"/>
</dbReference>
<dbReference type="Proteomes" id="UP000612362">
    <property type="component" value="Unassembled WGS sequence"/>
</dbReference>
<evidence type="ECO:0000313" key="6">
    <source>
        <dbReference type="Proteomes" id="UP000612362"/>
    </source>
</evidence>
<dbReference type="InterPro" id="IPR050491">
    <property type="entry name" value="AmpC-like"/>
</dbReference>
<feature type="domain" description="Beta-lactamase-related" evidence="4">
    <location>
        <begin position="61"/>
        <end position="401"/>
    </location>
</feature>
<evidence type="ECO:0000256" key="3">
    <source>
        <dbReference type="SAM" id="MobiDB-lite"/>
    </source>
</evidence>
<name>A0A8J3MXW7_9CHLR</name>
<sequence>MNAKPSFFHTPITRRRVVQTAGVTSLLAAGGLLAFQGYRSAFAAPATTSSLPATLAPGGELDQYVQQLAQQDQFSGTFLLAQRDKPVLLRAYGMANKARHIPNGPQTLYATASIAKSFTATAIAQLAQQQKLTFTDPIGKYLQGFPADIADSVTIHQLLTHTSGMGDFHLAPDYQAKLATWQSAAETLNGLLEIIKQQPLQSTPGTAFSYSNSGYVTLGAIVAHVSGMDYYDYIHQHVFAAAGMSKSRFYTKPQRERRGDIAHPYNSEHIDISANQGFIGEPAGDAYTTVEDLLRYSRALQTHHLLNPSFTDLLMTGKVAVPPPPTPNGPVPTASSGQQPQGTPMPLPQRSVKQAYGLLDSLTNGIRSVWHTGGSEGASTIFEMFPTLGYNLVILSNYGGQDSFMKLIMRAEMLIIQG</sequence>